<dbReference type="InterPro" id="IPR052169">
    <property type="entry name" value="CW_Biosynth-Accessory"/>
</dbReference>
<protein>
    <recommendedName>
        <fullName evidence="3">Capsule synthesis protein CapA domain-containing protein</fullName>
    </recommendedName>
</protein>
<dbReference type="Gene3D" id="3.60.21.10">
    <property type="match status" value="1"/>
</dbReference>
<keyword evidence="5" id="KW-1185">Reference proteome</keyword>
<name>A0ABN6UX01_9BACT</name>
<dbReference type="EMBL" id="AP027079">
    <property type="protein sequence ID" value="BDU69332.1"/>
    <property type="molecule type" value="Genomic_DNA"/>
</dbReference>
<dbReference type="PROSITE" id="PS51257">
    <property type="entry name" value="PROKAR_LIPOPROTEIN"/>
    <property type="match status" value="1"/>
</dbReference>
<dbReference type="SMART" id="SM00854">
    <property type="entry name" value="PGA_cap"/>
    <property type="match status" value="1"/>
</dbReference>
<evidence type="ECO:0000259" key="3">
    <source>
        <dbReference type="SMART" id="SM00854"/>
    </source>
</evidence>
<organism evidence="4 5">
    <name type="scientific">Geothrix oryzae</name>
    <dbReference type="NCBI Taxonomy" id="2927975"/>
    <lineage>
        <taxon>Bacteria</taxon>
        <taxon>Pseudomonadati</taxon>
        <taxon>Acidobacteriota</taxon>
        <taxon>Holophagae</taxon>
        <taxon>Holophagales</taxon>
        <taxon>Holophagaceae</taxon>
        <taxon>Geothrix</taxon>
    </lineage>
</organism>
<dbReference type="SUPFAM" id="SSF56300">
    <property type="entry name" value="Metallo-dependent phosphatases"/>
    <property type="match status" value="1"/>
</dbReference>
<dbReference type="InterPro" id="IPR019079">
    <property type="entry name" value="Capsule_synth_CapA"/>
</dbReference>
<evidence type="ECO:0000313" key="5">
    <source>
        <dbReference type="Proteomes" id="UP001242010"/>
    </source>
</evidence>
<evidence type="ECO:0000256" key="1">
    <source>
        <dbReference type="ARBA" id="ARBA00005662"/>
    </source>
</evidence>
<dbReference type="Pfam" id="PF09587">
    <property type="entry name" value="PGA_cap"/>
    <property type="match status" value="1"/>
</dbReference>
<dbReference type="InterPro" id="IPR029052">
    <property type="entry name" value="Metallo-depent_PP-like"/>
</dbReference>
<feature type="signal peptide" evidence="2">
    <location>
        <begin position="1"/>
        <end position="22"/>
    </location>
</feature>
<reference evidence="5" key="1">
    <citation type="journal article" date="2023" name="Int. J. Syst. Evol. Microbiol.">
        <title>Mesoterricola silvestris gen. nov., sp. nov., Mesoterricola sediminis sp. nov., Geothrix oryzae sp. nov., Geothrix edaphica sp. nov., Geothrix rubra sp. nov., and Geothrix limicola sp. nov., six novel members of Acidobacteriota isolated from soils.</title>
        <authorList>
            <person name="Itoh H."/>
            <person name="Sugisawa Y."/>
            <person name="Mise K."/>
            <person name="Xu Z."/>
            <person name="Kuniyasu M."/>
            <person name="Ushijima N."/>
            <person name="Kawano K."/>
            <person name="Kobayashi E."/>
            <person name="Shiratori Y."/>
            <person name="Masuda Y."/>
            <person name="Senoo K."/>
        </authorList>
    </citation>
    <scope>NUCLEOTIDE SEQUENCE [LARGE SCALE GENOMIC DNA]</scope>
    <source>
        <strain evidence="5">Red222</strain>
    </source>
</reference>
<sequence>MSSPRRAGAALAAAGLVLLASACRSREKVGPSLPPPPRIRLVAVGDILMHQDVKAAAEAHPQGYPALWEDLLPLFQGADVAFGNLETPIAPSTGRPGVPFQFNAPATLPAALRASGFTVLSTANNHAFDQGPRGVRETLERLRAEALVAVGSGEDRPRAEALHVIERQGLKVAFLGFTDLFNVDLNRRATEPWVRPLDLEPALAAVRAARERADLVVVSVHWGNEYQRQPTKRQRELARKLVEAGCDLLLGHHPHVLQPAELLEVDGRKALVVYSLGNFISNQDRMYRADLFPVAGGDSRDGAALQAVFERRRQTDGRERVVLAEAAFEPLWTENNWGTPATKRAIRVIRVAAAEARARAEVDRLSDPQEGPRALPDEPLRRKTLLEKQEYLRTLILRRQRIAETLGEAFVVR</sequence>
<comment type="similarity">
    <text evidence="1">Belongs to the CapA family.</text>
</comment>
<dbReference type="CDD" id="cd07381">
    <property type="entry name" value="MPP_CapA"/>
    <property type="match status" value="1"/>
</dbReference>
<dbReference type="PANTHER" id="PTHR33393">
    <property type="entry name" value="POLYGLUTAMINE SYNTHESIS ACCESSORY PROTEIN RV0574C-RELATED"/>
    <property type="match status" value="1"/>
</dbReference>
<gene>
    <name evidence="4" type="ORF">GETHOR_14330</name>
</gene>
<evidence type="ECO:0000313" key="4">
    <source>
        <dbReference type="EMBL" id="BDU69332.1"/>
    </source>
</evidence>
<dbReference type="RefSeq" id="WP_286355972.1">
    <property type="nucleotide sequence ID" value="NZ_AP027079.1"/>
</dbReference>
<accession>A0ABN6UX01</accession>
<feature type="domain" description="Capsule synthesis protein CapA" evidence="3">
    <location>
        <begin position="40"/>
        <end position="283"/>
    </location>
</feature>
<dbReference type="Proteomes" id="UP001242010">
    <property type="component" value="Chromosome"/>
</dbReference>
<keyword evidence="2" id="KW-0732">Signal</keyword>
<evidence type="ECO:0000256" key="2">
    <source>
        <dbReference type="SAM" id="SignalP"/>
    </source>
</evidence>
<proteinExistence type="inferred from homology"/>
<dbReference type="PANTHER" id="PTHR33393:SF13">
    <property type="entry name" value="PGA BIOSYNTHESIS PROTEIN CAPA"/>
    <property type="match status" value="1"/>
</dbReference>
<feature type="chain" id="PRO_5046608912" description="Capsule synthesis protein CapA domain-containing protein" evidence="2">
    <location>
        <begin position="23"/>
        <end position="413"/>
    </location>
</feature>